<evidence type="ECO:0000256" key="3">
    <source>
        <dbReference type="SAM" id="MobiDB-lite"/>
    </source>
</evidence>
<comment type="caution">
    <text evidence="5">The sequence shown here is derived from an EMBL/GenBank/DDBJ whole genome shotgun (WGS) entry which is preliminary data.</text>
</comment>
<dbReference type="SMART" id="SM00028">
    <property type="entry name" value="TPR"/>
    <property type="match status" value="11"/>
</dbReference>
<name>A0A428YCL1_KIBAR</name>
<dbReference type="Pfam" id="PF12770">
    <property type="entry name" value="CHAT"/>
    <property type="match status" value="1"/>
</dbReference>
<dbReference type="InterPro" id="IPR024983">
    <property type="entry name" value="CHAT_dom"/>
</dbReference>
<dbReference type="InterPro" id="IPR019734">
    <property type="entry name" value="TPR_rpt"/>
</dbReference>
<dbReference type="Proteomes" id="UP000287547">
    <property type="component" value="Unassembled WGS sequence"/>
</dbReference>
<dbReference type="SUPFAM" id="SSF48452">
    <property type="entry name" value="TPR-like"/>
    <property type="match status" value="5"/>
</dbReference>
<keyword evidence="2" id="KW-0802">TPR repeat</keyword>
<accession>A0A428YCL1</accession>
<gene>
    <name evidence="5" type="ORF">DMH04_49590</name>
</gene>
<evidence type="ECO:0000256" key="1">
    <source>
        <dbReference type="ARBA" id="ARBA00022737"/>
    </source>
</evidence>
<evidence type="ECO:0000313" key="5">
    <source>
        <dbReference type="EMBL" id="RSM65232.1"/>
    </source>
</evidence>
<evidence type="ECO:0000256" key="2">
    <source>
        <dbReference type="ARBA" id="ARBA00022803"/>
    </source>
</evidence>
<sequence length="1556" mass="169600">MTMVDDPRLAECFTAFAARDYLACYSAAVRGPEPGQPDPLVFRQLIAICIQRLGQTDELADLPRVLLDTTADPFEKALIRLTFGQQSLDSARQLATNDEQLCQALFYAGARLVTLLQAAEAEDLLRSCASLDVGCAERRLAEIELAAMAAGDEPDSAEQAFELFDRRARAYFGQGRYDEAIRTAQEACDLARRTWGPDNRHLAQSMITLLGALSQAGRIEAAMELAPQALDLVRAHYDVDDPDFATLLSVIGYLYKVNGGFDEATRFYQAAARIWSGSAEHRVDSAAALNNMAQIAVAREDFDDAVPLFEQALDMLDGVADDLGLYAGVLNNLALVQSAKGDNDKAERLHHRALDHQRETLGEDHPQYAASLNNLAHLYKDQNRYAEAEPLLLRAVEILTPAVGMGHEHTLKSVSALLEIYQATGQQEAADRLIAEVRTDAEAVSDTGVHVLHPVPALTVFFQRLKSDLPAGREPQFAGGAIDWRSPAYQRLIAELADDFAEHRYGECLQKAILLNAYDTTHEVLQIWLMCFAQIPQTGYGRTPPQGFAGAQAAVGSLVADPWYSALVGLTIGQTSIDQAEQLADDDEKICQLRYYAAQRQIVDGHSEEALANLEACATSGVACFEAWMARRILRMSPRASDRDLANQVRALNLTVSDLLSRNDFAAAAGPAAEAWQLAQGLEDNTQERTVSHYNVGTVAYLAGDLPESESLLGELVTVARRTEHYDRTAVGAALNILGMIHTDLARFDLAESALLDALAELRLANRPLDVNFGQVQGNLAEVYREMGDIANAIQVSHKALESKQASLGREHPEYARTLNNLGLLYVEAGELRMAENLLVEAQRIRQAALPAGHADIGTSASSLAHLYLTEHRYEEAEAALRTGLEISRNVHGTDNLTYAVRLGSLANVYMMTGRLEQSRRQLWESREILRRVVGPLHPLVAGVTSNLSMLHAVEGDLRGAMELARESEEAAANLLSEVFGTASERQRLQLLGDVHWRLSAWLSLVDALGAPDEEVANAFDLVLRRKGIAGEADFAMRDAVGGAARPELTPKIDHVRSLQDKIARKTLSGPGPEGPAAHANLLAGWTEQKEQLEAELARTMPGMRVVQRMRELSGQSVRASLPPDSALIEIVHFGLVSFTLPAADETPPAEKYRYWAFVLRPEPHKSLQRVDLGDGDEIDRLVASYRDTIVASGASRDVAPRPSRPPREAERDAGTELRKMVFDKLGEALGDTRRLFICPDGDLSRLPWEVLPLGSDQRLIDEYEISYLGVGRDLLRLSTPSANESAAPVVVADPDFDLSVTRTPAAQSVDAQPDPVTRELRDTSMRFGRLAGTLGEGEAVATLLGVPLIAGAAATDAAVKSCRRPAVLHIATHGFFLPDPESARQQDLPLMDLPVDETRPFGRLSNADASPFLRSGLALAGANTWLAGGTPPAAAEDGILTAQDVSGMDLSGTQLVTLSACETGLGSRQRGEGVLGLRRAFILAGARTVVMSLWQVPDDETKTLMTDFYQRVLAGDDRAAALRAAQRELKKTRPEPFYWGAFICQGDPSRLVLRR</sequence>
<feature type="compositionally biased region" description="Basic and acidic residues" evidence="3">
    <location>
        <begin position="1206"/>
        <end position="1215"/>
    </location>
</feature>
<dbReference type="PANTHER" id="PTHR45641">
    <property type="entry name" value="TETRATRICOPEPTIDE REPEAT PROTEIN (AFU_ORTHOLOGUE AFUA_6G03870)"/>
    <property type="match status" value="1"/>
</dbReference>
<feature type="domain" description="CHAT" evidence="4">
    <location>
        <begin position="1213"/>
        <end position="1548"/>
    </location>
</feature>
<proteinExistence type="predicted"/>
<dbReference type="Pfam" id="PF13424">
    <property type="entry name" value="TPR_12"/>
    <property type="match status" value="5"/>
</dbReference>
<dbReference type="InterPro" id="IPR011990">
    <property type="entry name" value="TPR-like_helical_dom_sf"/>
</dbReference>
<reference evidence="5 6" key="1">
    <citation type="submission" date="2018-05" db="EMBL/GenBank/DDBJ databases">
        <title>Evolution of GPA BGCs.</title>
        <authorList>
            <person name="Waglechner N."/>
            <person name="Wright G.D."/>
        </authorList>
    </citation>
    <scope>NUCLEOTIDE SEQUENCE [LARGE SCALE GENOMIC DNA]</scope>
    <source>
        <strain evidence="5 6">A82846</strain>
    </source>
</reference>
<dbReference type="OrthoDB" id="4331905at2"/>
<evidence type="ECO:0000313" key="6">
    <source>
        <dbReference type="Proteomes" id="UP000287547"/>
    </source>
</evidence>
<protein>
    <submittedName>
        <fullName evidence="5">CHAT domain-containing protein</fullName>
    </submittedName>
</protein>
<dbReference type="PANTHER" id="PTHR45641:SF19">
    <property type="entry name" value="NEPHROCYSTIN-3"/>
    <property type="match status" value="1"/>
</dbReference>
<feature type="region of interest" description="Disordered" evidence="3">
    <location>
        <begin position="1195"/>
        <end position="1215"/>
    </location>
</feature>
<organism evidence="5 6">
    <name type="scientific">Kibdelosporangium aridum</name>
    <dbReference type="NCBI Taxonomy" id="2030"/>
    <lineage>
        <taxon>Bacteria</taxon>
        <taxon>Bacillati</taxon>
        <taxon>Actinomycetota</taxon>
        <taxon>Actinomycetes</taxon>
        <taxon>Pseudonocardiales</taxon>
        <taxon>Pseudonocardiaceae</taxon>
        <taxon>Kibdelosporangium</taxon>
    </lineage>
</organism>
<dbReference type="Gene3D" id="1.25.40.10">
    <property type="entry name" value="Tetratricopeptide repeat domain"/>
    <property type="match status" value="4"/>
</dbReference>
<keyword evidence="1" id="KW-0677">Repeat</keyword>
<dbReference type="EMBL" id="QHKI01000087">
    <property type="protein sequence ID" value="RSM65232.1"/>
    <property type="molecule type" value="Genomic_DNA"/>
</dbReference>
<evidence type="ECO:0000259" key="4">
    <source>
        <dbReference type="Pfam" id="PF12770"/>
    </source>
</evidence>